<dbReference type="InterPro" id="IPR023827">
    <property type="entry name" value="Peptidase_S8_Asp-AS"/>
</dbReference>
<feature type="active site" description="Charge relay system" evidence="5">
    <location>
        <position position="106"/>
    </location>
</feature>
<evidence type="ECO:0000313" key="9">
    <source>
        <dbReference type="Proteomes" id="UP001597405"/>
    </source>
</evidence>
<dbReference type="Proteomes" id="UP001597405">
    <property type="component" value="Unassembled WGS sequence"/>
</dbReference>
<organism evidence="8 9">
    <name type="scientific">Mesorhizobium newzealandense</name>
    <dbReference type="NCBI Taxonomy" id="1300302"/>
    <lineage>
        <taxon>Bacteria</taxon>
        <taxon>Pseudomonadati</taxon>
        <taxon>Pseudomonadota</taxon>
        <taxon>Alphaproteobacteria</taxon>
        <taxon>Hyphomicrobiales</taxon>
        <taxon>Phyllobacteriaceae</taxon>
        <taxon>Mesorhizobium</taxon>
    </lineage>
</organism>
<dbReference type="InterPro" id="IPR051048">
    <property type="entry name" value="Peptidase_S8/S53_subtilisin"/>
</dbReference>
<keyword evidence="9" id="KW-1185">Reference proteome</keyword>
<feature type="active site" description="Charge relay system" evidence="5">
    <location>
        <position position="138"/>
    </location>
</feature>
<keyword evidence="4 5" id="KW-0720">Serine protease</keyword>
<accession>A0ABW4UH20</accession>
<evidence type="ECO:0000256" key="5">
    <source>
        <dbReference type="PROSITE-ProRule" id="PRU01240"/>
    </source>
</evidence>
<dbReference type="EMBL" id="JBHUGZ010000016">
    <property type="protein sequence ID" value="MFD1985477.1"/>
    <property type="molecule type" value="Genomic_DNA"/>
</dbReference>
<evidence type="ECO:0000256" key="4">
    <source>
        <dbReference type="ARBA" id="ARBA00022825"/>
    </source>
</evidence>
<evidence type="ECO:0000256" key="1">
    <source>
        <dbReference type="ARBA" id="ARBA00011073"/>
    </source>
</evidence>
<dbReference type="RefSeq" id="WP_379101846.1">
    <property type="nucleotide sequence ID" value="NZ_JBHUGZ010000016.1"/>
</dbReference>
<dbReference type="PANTHER" id="PTHR43399">
    <property type="entry name" value="SUBTILISIN-RELATED"/>
    <property type="match status" value="1"/>
</dbReference>
<comment type="similarity">
    <text evidence="1 5 6">Belongs to the peptidase S8 family.</text>
</comment>
<keyword evidence="3 5" id="KW-0378">Hydrolase</keyword>
<dbReference type="PROSITE" id="PS00136">
    <property type="entry name" value="SUBTILASE_ASP"/>
    <property type="match status" value="1"/>
</dbReference>
<feature type="domain" description="Peptidase S8/S53" evidence="7">
    <location>
        <begin position="97"/>
        <end position="361"/>
    </location>
</feature>
<dbReference type="InterPro" id="IPR023828">
    <property type="entry name" value="Peptidase_S8_Ser-AS"/>
</dbReference>
<dbReference type="PRINTS" id="PR00723">
    <property type="entry name" value="SUBTILISIN"/>
</dbReference>
<dbReference type="InterPro" id="IPR000209">
    <property type="entry name" value="Peptidase_S8/S53_dom"/>
</dbReference>
<proteinExistence type="inferred from homology"/>
<evidence type="ECO:0000256" key="6">
    <source>
        <dbReference type="RuleBase" id="RU003355"/>
    </source>
</evidence>
<dbReference type="InterPro" id="IPR036852">
    <property type="entry name" value="Peptidase_S8/S53_dom_sf"/>
</dbReference>
<dbReference type="InterPro" id="IPR015500">
    <property type="entry name" value="Peptidase_S8_subtilisin-rel"/>
</dbReference>
<comment type="caution">
    <text evidence="8">The sequence shown here is derived from an EMBL/GenBank/DDBJ whole genome shotgun (WGS) entry which is preliminary data.</text>
</comment>
<dbReference type="PANTHER" id="PTHR43399:SF4">
    <property type="entry name" value="CELL WALL-ASSOCIATED PROTEASE"/>
    <property type="match status" value="1"/>
</dbReference>
<evidence type="ECO:0000313" key="8">
    <source>
        <dbReference type="EMBL" id="MFD1985477.1"/>
    </source>
</evidence>
<evidence type="ECO:0000256" key="3">
    <source>
        <dbReference type="ARBA" id="ARBA00022801"/>
    </source>
</evidence>
<dbReference type="Gene3D" id="3.40.50.200">
    <property type="entry name" value="Peptidase S8/S53 domain"/>
    <property type="match status" value="1"/>
</dbReference>
<dbReference type="PROSITE" id="PS00138">
    <property type="entry name" value="SUBTILASE_SER"/>
    <property type="match status" value="1"/>
</dbReference>
<name>A0ABW4UH20_9HYPH</name>
<gene>
    <name evidence="8" type="ORF">ACFSOZ_23570</name>
</gene>
<dbReference type="PROSITE" id="PS51892">
    <property type="entry name" value="SUBTILASE"/>
    <property type="match status" value="1"/>
</dbReference>
<dbReference type="SUPFAM" id="SSF52743">
    <property type="entry name" value="Subtilisin-like"/>
    <property type="match status" value="1"/>
</dbReference>
<keyword evidence="2 5" id="KW-0645">Protease</keyword>
<evidence type="ECO:0000259" key="7">
    <source>
        <dbReference type="Pfam" id="PF00082"/>
    </source>
</evidence>
<reference evidence="9" key="1">
    <citation type="journal article" date="2019" name="Int. J. Syst. Evol. Microbiol.">
        <title>The Global Catalogue of Microorganisms (GCM) 10K type strain sequencing project: providing services to taxonomists for standard genome sequencing and annotation.</title>
        <authorList>
            <consortium name="The Broad Institute Genomics Platform"/>
            <consortium name="The Broad Institute Genome Sequencing Center for Infectious Disease"/>
            <person name="Wu L."/>
            <person name="Ma J."/>
        </authorList>
    </citation>
    <scope>NUCLEOTIDE SEQUENCE [LARGE SCALE GENOMIC DNA]</scope>
    <source>
        <strain evidence="9">CGMCC 1.16225</strain>
    </source>
</reference>
<dbReference type="CDD" id="cd07480">
    <property type="entry name" value="Peptidases_S8_12"/>
    <property type="match status" value="1"/>
</dbReference>
<dbReference type="Pfam" id="PF00082">
    <property type="entry name" value="Peptidase_S8"/>
    <property type="match status" value="1"/>
</dbReference>
<feature type="active site" description="Charge relay system" evidence="5">
    <location>
        <position position="332"/>
    </location>
</feature>
<protein>
    <submittedName>
        <fullName evidence="8">S8 family serine peptidase</fullName>
    </submittedName>
</protein>
<sequence length="391" mass="41143">MLRRYAIIEVNDQLRSLGASPKAAGQQAGEKFKLHTAELNEREVLDTRQDPNVADLGLVMPTRLIAPVSKLGLPADAAPATQWGISAVGADRIKLDGSGVVVAVLDTGIDKTHPSFLDSVNIVEEDFSGSGNGDSNGHGTHCAGTIFGKDLDGRRIGIARNIRKALIGKVFADGEGDSFAIFKAMQWAAREGANIISMSLGFDFPGMIHDLEKDQYPTDLAISIALEHFKDNLRVYDSMMRLIEAGQAFGRGPMVVAAAGNESRRGEDARFRISASLPSAAEGMVSVAAVRKAQDGFEIADFSNGRAKICAPGENIVSAGLKGGLATMSGTSMACPHVAGVAALWWQAIAASKVRATAESVTIRLLGSASVDKLPNFDPGDAEYGLAIAPP</sequence>
<evidence type="ECO:0000256" key="2">
    <source>
        <dbReference type="ARBA" id="ARBA00022670"/>
    </source>
</evidence>